<protein>
    <recommendedName>
        <fullName evidence="3">Outer membrane protein beta-barrel domain-containing protein</fullName>
    </recommendedName>
</protein>
<sequence length="247" mass="28005">MESPELSAKPLSVQLHTGYAEERQFTLTADAEQQVNYGCSIYSSSNPDSITSNRCKKRDAIYRAGLAVAPGLELGYTRHANHRVSAKYQFAGQHRETASTGNWSQALVVGYQWQQEDFDGAVNFWTDFPDRNQRATRSEWQQKTTGYDIGYVVGYRINPSLLIYGGPYIYKGDLKGEQMLTVQQNSENSQLNFDLNSAGRQTGANIALQFNFGQYFLLQSELVYSQLRWEDARKNATQLNLMFGVQF</sequence>
<evidence type="ECO:0000313" key="1">
    <source>
        <dbReference type="EMBL" id="SEA96083.1"/>
    </source>
</evidence>
<dbReference type="STRING" id="152573.SAMN04488051_11049"/>
<dbReference type="AlphaFoldDB" id="A0A1H4FFF2"/>
<gene>
    <name evidence="1" type="ORF">SAMN04488051_11049</name>
</gene>
<name>A0A1H4FFF2_ALKAM</name>
<proteinExistence type="predicted"/>
<evidence type="ECO:0008006" key="3">
    <source>
        <dbReference type="Google" id="ProtNLM"/>
    </source>
</evidence>
<keyword evidence="2" id="KW-1185">Reference proteome</keyword>
<reference evidence="1 2" key="1">
    <citation type="submission" date="2016-10" db="EMBL/GenBank/DDBJ databases">
        <authorList>
            <person name="de Groot N.N."/>
        </authorList>
    </citation>
    <scope>NUCLEOTIDE SEQUENCE [LARGE SCALE GENOMIC DNA]</scope>
    <source>
        <strain evidence="1 2">CGMCC 1.3430</strain>
    </source>
</reference>
<evidence type="ECO:0000313" key="2">
    <source>
        <dbReference type="Proteomes" id="UP000198773"/>
    </source>
</evidence>
<organism evidence="1 2">
    <name type="scientific">Alkalimonas amylolytica</name>
    <dbReference type="NCBI Taxonomy" id="152573"/>
    <lineage>
        <taxon>Bacteria</taxon>
        <taxon>Pseudomonadati</taxon>
        <taxon>Pseudomonadota</taxon>
        <taxon>Gammaproteobacteria</taxon>
        <taxon>Alkalimonas</taxon>
    </lineage>
</organism>
<dbReference type="Proteomes" id="UP000198773">
    <property type="component" value="Unassembled WGS sequence"/>
</dbReference>
<dbReference type="EMBL" id="FNRM01000010">
    <property type="protein sequence ID" value="SEA96083.1"/>
    <property type="molecule type" value="Genomic_DNA"/>
</dbReference>
<accession>A0A1H4FFF2</accession>